<proteinExistence type="predicted"/>
<protein>
    <submittedName>
        <fullName evidence="2">Uncharacterized protein</fullName>
    </submittedName>
</protein>
<reference evidence="2" key="1">
    <citation type="submission" date="2018-11" db="EMBL/GenBank/DDBJ databases">
        <authorList>
            <consortium name="Pathogen Informatics"/>
        </authorList>
    </citation>
    <scope>NUCLEOTIDE SEQUENCE</scope>
</reference>
<keyword evidence="1" id="KW-0812">Transmembrane</keyword>
<evidence type="ECO:0000256" key="1">
    <source>
        <dbReference type="SAM" id="Phobius"/>
    </source>
</evidence>
<dbReference type="AlphaFoldDB" id="A0A448WEE1"/>
<keyword evidence="3" id="KW-1185">Reference proteome</keyword>
<dbReference type="Proteomes" id="UP000784294">
    <property type="component" value="Unassembled WGS sequence"/>
</dbReference>
<evidence type="ECO:0000313" key="2">
    <source>
        <dbReference type="EMBL" id="VEL09723.1"/>
    </source>
</evidence>
<evidence type="ECO:0000313" key="3">
    <source>
        <dbReference type="Proteomes" id="UP000784294"/>
    </source>
</evidence>
<accession>A0A448WEE1</accession>
<dbReference type="EMBL" id="CAAALY010007081">
    <property type="protein sequence ID" value="VEL09723.1"/>
    <property type="molecule type" value="Genomic_DNA"/>
</dbReference>
<sequence length="142" mass="16166">MKPYSLTCSLALFFQRCFCISSSLGVHSYAYRVEQFWPEFCSFGLLFPWFPTGYIVNIVLIVTNLSCNHELLVVCRFLCQSYMRCRRDFFTCFQTGQFICGYFVLKAVPFTIGFGLSIGGEVSIPLFGSTPRCFAARCGVQE</sequence>
<feature type="transmembrane region" description="Helical" evidence="1">
    <location>
        <begin position="54"/>
        <end position="79"/>
    </location>
</feature>
<organism evidence="2 3">
    <name type="scientific">Protopolystoma xenopodis</name>
    <dbReference type="NCBI Taxonomy" id="117903"/>
    <lineage>
        <taxon>Eukaryota</taxon>
        <taxon>Metazoa</taxon>
        <taxon>Spiralia</taxon>
        <taxon>Lophotrochozoa</taxon>
        <taxon>Platyhelminthes</taxon>
        <taxon>Monogenea</taxon>
        <taxon>Polyopisthocotylea</taxon>
        <taxon>Polystomatidea</taxon>
        <taxon>Polystomatidae</taxon>
        <taxon>Protopolystoma</taxon>
    </lineage>
</organism>
<name>A0A448WEE1_9PLAT</name>
<keyword evidence="1" id="KW-0472">Membrane</keyword>
<keyword evidence="1" id="KW-1133">Transmembrane helix</keyword>
<gene>
    <name evidence="2" type="ORF">PXEA_LOCUS3163</name>
</gene>
<comment type="caution">
    <text evidence="2">The sequence shown here is derived from an EMBL/GenBank/DDBJ whole genome shotgun (WGS) entry which is preliminary data.</text>
</comment>